<organism evidence="2 3">
    <name type="scientific">Centaurea solstitialis</name>
    <name type="common">yellow star-thistle</name>
    <dbReference type="NCBI Taxonomy" id="347529"/>
    <lineage>
        <taxon>Eukaryota</taxon>
        <taxon>Viridiplantae</taxon>
        <taxon>Streptophyta</taxon>
        <taxon>Embryophyta</taxon>
        <taxon>Tracheophyta</taxon>
        <taxon>Spermatophyta</taxon>
        <taxon>Magnoliopsida</taxon>
        <taxon>eudicotyledons</taxon>
        <taxon>Gunneridae</taxon>
        <taxon>Pentapetalae</taxon>
        <taxon>asterids</taxon>
        <taxon>campanulids</taxon>
        <taxon>Asterales</taxon>
        <taxon>Asteraceae</taxon>
        <taxon>Carduoideae</taxon>
        <taxon>Cardueae</taxon>
        <taxon>Centaureinae</taxon>
        <taxon>Centaurea</taxon>
    </lineage>
</organism>
<sequence length="256" mass="29064">MAAEILWSVSDGAVKLGRVSVTTDRTQFLDPKRTVFEEKNSEDEIIRRTNPENKQYITKHILPKRFSSRKLVLKDRKRILFSSNLRSNLFKKITDEQKSWLESSFSVQEVKNAVWSCGNNKAPGPDGFTFEFIRKFWAVVGDDCVEAVKFFELNGRINPGSNASFITLVSKVKDPLTLSDYRPINLIGCVTKVISKVLAERLKGVLDTVVDKAQSAFIKGRNGPLMVNEVIKWAKKKKKKLLIFKADFAKAFDSLN</sequence>
<gene>
    <name evidence="2" type="ORF">OSB04_020019</name>
</gene>
<evidence type="ECO:0000313" key="3">
    <source>
        <dbReference type="Proteomes" id="UP001172457"/>
    </source>
</evidence>
<protein>
    <recommendedName>
        <fullName evidence="1">Reverse transcriptase domain-containing protein</fullName>
    </recommendedName>
</protein>
<comment type="caution">
    <text evidence="2">The sequence shown here is derived from an EMBL/GenBank/DDBJ whole genome shotgun (WGS) entry which is preliminary data.</text>
</comment>
<proteinExistence type="predicted"/>
<name>A0AA38WGF0_9ASTR</name>
<dbReference type="PANTHER" id="PTHR31635">
    <property type="entry name" value="REVERSE TRANSCRIPTASE DOMAIN-CONTAINING PROTEIN-RELATED"/>
    <property type="match status" value="1"/>
</dbReference>
<keyword evidence="3" id="KW-1185">Reference proteome</keyword>
<dbReference type="Proteomes" id="UP001172457">
    <property type="component" value="Chromosome 5"/>
</dbReference>
<dbReference type="EMBL" id="JARYMX010000005">
    <property type="protein sequence ID" value="KAJ9547476.1"/>
    <property type="molecule type" value="Genomic_DNA"/>
</dbReference>
<dbReference type="InterPro" id="IPR000477">
    <property type="entry name" value="RT_dom"/>
</dbReference>
<evidence type="ECO:0000259" key="1">
    <source>
        <dbReference type="Pfam" id="PF00078"/>
    </source>
</evidence>
<reference evidence="2" key="1">
    <citation type="submission" date="2023-03" db="EMBL/GenBank/DDBJ databases">
        <title>Chromosome-scale reference genome and RAD-based genetic map of yellow starthistle (Centaurea solstitialis) reveal putative structural variation and QTLs associated with invader traits.</title>
        <authorList>
            <person name="Reatini B."/>
            <person name="Cang F.A."/>
            <person name="Jiang Q."/>
            <person name="Mckibben M.T.W."/>
            <person name="Barker M.S."/>
            <person name="Rieseberg L.H."/>
            <person name="Dlugosch K.M."/>
        </authorList>
    </citation>
    <scope>NUCLEOTIDE SEQUENCE</scope>
    <source>
        <strain evidence="2">CAN-66</strain>
        <tissue evidence="2">Leaf</tissue>
    </source>
</reference>
<evidence type="ECO:0000313" key="2">
    <source>
        <dbReference type="EMBL" id="KAJ9547476.1"/>
    </source>
</evidence>
<dbReference type="PANTHER" id="PTHR31635:SF196">
    <property type="entry name" value="REVERSE TRANSCRIPTASE DOMAIN-CONTAINING PROTEIN-RELATED"/>
    <property type="match status" value="1"/>
</dbReference>
<dbReference type="AlphaFoldDB" id="A0AA38WGF0"/>
<dbReference type="Pfam" id="PF00078">
    <property type="entry name" value="RVT_1"/>
    <property type="match status" value="1"/>
</dbReference>
<feature type="domain" description="Reverse transcriptase" evidence="1">
    <location>
        <begin position="178"/>
        <end position="255"/>
    </location>
</feature>
<accession>A0AA38WGF0</accession>